<evidence type="ECO:0000313" key="1">
    <source>
        <dbReference type="EMBL" id="SMG51924.1"/>
    </source>
</evidence>
<name>A0A1X7LEI8_9BACT</name>
<organism evidence="1 2">
    <name type="scientific">Marivirga sericea</name>
    <dbReference type="NCBI Taxonomy" id="1028"/>
    <lineage>
        <taxon>Bacteria</taxon>
        <taxon>Pseudomonadati</taxon>
        <taxon>Bacteroidota</taxon>
        <taxon>Cytophagia</taxon>
        <taxon>Cytophagales</taxon>
        <taxon>Marivirgaceae</taxon>
        <taxon>Marivirga</taxon>
    </lineage>
</organism>
<dbReference type="InterPro" id="IPR019861">
    <property type="entry name" value="PorP/SprF_Bacteroidetes"/>
</dbReference>
<accession>A0A1X7LEI8</accession>
<dbReference type="AlphaFoldDB" id="A0A1X7LEI8"/>
<dbReference type="EMBL" id="FXAW01000010">
    <property type="protein sequence ID" value="SMG51924.1"/>
    <property type="molecule type" value="Genomic_DNA"/>
</dbReference>
<reference evidence="2" key="1">
    <citation type="submission" date="2017-04" db="EMBL/GenBank/DDBJ databases">
        <authorList>
            <person name="Varghese N."/>
            <person name="Submissions S."/>
        </authorList>
    </citation>
    <scope>NUCLEOTIDE SEQUENCE [LARGE SCALE GENOMIC DNA]</scope>
    <source>
        <strain evidence="2">DSM 4125</strain>
    </source>
</reference>
<dbReference type="RefSeq" id="WP_085518965.1">
    <property type="nucleotide sequence ID" value="NZ_FXAW01000010.1"/>
</dbReference>
<dbReference type="Pfam" id="PF11751">
    <property type="entry name" value="PorP_SprF"/>
    <property type="match status" value="1"/>
</dbReference>
<keyword evidence="2" id="KW-1185">Reference proteome</keyword>
<dbReference type="STRING" id="1028.SAMN05661096_03844"/>
<dbReference type="OrthoDB" id="978914at2"/>
<sequence length="311" mass="34346">MKLKAIDMRTSQAIVLSLILLVFNSIGFAQQDPLYAQYLVNPLVINPAYTGINNALNANINYRSQWNGIEGQPNTVNVSAHSSLFKNKIGGGVLISNDVIGNLSTTEINVTAAYKIDFGRSTFSYGMQFGTQSYRTDFSELSIYDSDDNAFLAGERGTRVNVGVGAILMNDSYFIGFSVPRLVPSTFENANQQFDLYNQHFYLSAAYVFFSTEKIQFKPSILFRGVLGAPASLDFSLSGRIDRKHSVGIFTRNFNTYGILLSTVLANKVNLGYVFELPTNESVGTNFLTHEISLGIRLSVFSYHVNSLGSF</sequence>
<dbReference type="NCBIfam" id="TIGR03519">
    <property type="entry name" value="T9SS_PorP_fam"/>
    <property type="match status" value="1"/>
</dbReference>
<evidence type="ECO:0000313" key="2">
    <source>
        <dbReference type="Proteomes" id="UP000193804"/>
    </source>
</evidence>
<protein>
    <submittedName>
        <fullName evidence="1">Type IX secretion system membrane protein, PorP/SprF family</fullName>
    </submittedName>
</protein>
<dbReference type="Proteomes" id="UP000193804">
    <property type="component" value="Unassembled WGS sequence"/>
</dbReference>
<proteinExistence type="predicted"/>
<gene>
    <name evidence="1" type="ORF">SAMN05661096_03844</name>
</gene>